<dbReference type="RefSeq" id="WP_189400418.1">
    <property type="nucleotide sequence ID" value="NZ_BMXA01000003.1"/>
</dbReference>
<name>A0A918RT40_9GAMM</name>
<evidence type="ECO:0000256" key="1">
    <source>
        <dbReference type="ARBA" id="ARBA00001946"/>
    </source>
</evidence>
<dbReference type="GO" id="GO:0005525">
    <property type="term" value="F:GTP binding"/>
    <property type="evidence" value="ECO:0007669"/>
    <property type="project" value="UniProtKB-UniRule"/>
</dbReference>
<organism evidence="12 13">
    <name type="scientific">Arenicella chitinivorans</name>
    <dbReference type="NCBI Taxonomy" id="1329800"/>
    <lineage>
        <taxon>Bacteria</taxon>
        <taxon>Pseudomonadati</taxon>
        <taxon>Pseudomonadota</taxon>
        <taxon>Gammaproteobacteria</taxon>
        <taxon>Arenicellales</taxon>
        <taxon>Arenicellaceae</taxon>
        <taxon>Arenicella</taxon>
    </lineage>
</organism>
<dbReference type="GO" id="GO:0005829">
    <property type="term" value="C:cytosol"/>
    <property type="evidence" value="ECO:0007669"/>
    <property type="project" value="TreeGrafter"/>
</dbReference>
<dbReference type="InterPro" id="IPR006073">
    <property type="entry name" value="GTP-bd"/>
</dbReference>
<comment type="caution">
    <text evidence="12">The sequence shown here is derived from an EMBL/GenBank/DDBJ whole genome shotgun (WGS) entry which is preliminary data.</text>
</comment>
<dbReference type="PROSITE" id="PS51706">
    <property type="entry name" value="G_ENGB"/>
    <property type="match status" value="1"/>
</dbReference>
<dbReference type="InterPro" id="IPR030393">
    <property type="entry name" value="G_ENGB_dom"/>
</dbReference>
<sequence length="204" mass="22887">MSTNSSLPEILRAPEFLLGAAEPHQFPQDDQVEIAFAGRSNVGKSSAINAICNRRKLARTSKVPGRTQQINFFSMGEHARLVDLPGYGYAQVPLAVKQKWEKTIHEYLTGRPNLRVLVLLMDVRHPLTDLDWQMVRWASEADLPTQVLLTKADKFKRGRVAAITLEVERELNKVNGQFGVEAFSSQTYLGVEAMRAQLAEWVVA</sequence>
<reference evidence="12" key="1">
    <citation type="journal article" date="2014" name="Int. J. Syst. Evol. Microbiol.">
        <title>Complete genome sequence of Corynebacterium casei LMG S-19264T (=DSM 44701T), isolated from a smear-ripened cheese.</title>
        <authorList>
            <consortium name="US DOE Joint Genome Institute (JGI-PGF)"/>
            <person name="Walter F."/>
            <person name="Albersmeier A."/>
            <person name="Kalinowski J."/>
            <person name="Ruckert C."/>
        </authorList>
    </citation>
    <scope>NUCLEOTIDE SEQUENCE</scope>
    <source>
        <strain evidence="12">KCTC 12711</strain>
    </source>
</reference>
<gene>
    <name evidence="10 12" type="primary">engB</name>
    <name evidence="12" type="ORF">GCM10008090_19730</name>
</gene>
<dbReference type="Proteomes" id="UP000614811">
    <property type="component" value="Unassembled WGS sequence"/>
</dbReference>
<keyword evidence="4" id="KW-0479">Metal-binding</keyword>
<evidence type="ECO:0000256" key="4">
    <source>
        <dbReference type="ARBA" id="ARBA00022723"/>
    </source>
</evidence>
<dbReference type="FunFam" id="3.40.50.300:FF:000098">
    <property type="entry name" value="Probable GTP-binding protein EngB"/>
    <property type="match status" value="1"/>
</dbReference>
<dbReference type="GO" id="GO:0046872">
    <property type="term" value="F:metal ion binding"/>
    <property type="evidence" value="ECO:0007669"/>
    <property type="project" value="UniProtKB-KW"/>
</dbReference>
<evidence type="ECO:0000259" key="11">
    <source>
        <dbReference type="PROSITE" id="PS51706"/>
    </source>
</evidence>
<dbReference type="CDD" id="cd01876">
    <property type="entry name" value="YihA_EngB"/>
    <property type="match status" value="1"/>
</dbReference>
<keyword evidence="13" id="KW-1185">Reference proteome</keyword>
<dbReference type="SUPFAM" id="SSF52540">
    <property type="entry name" value="P-loop containing nucleoside triphosphate hydrolases"/>
    <property type="match status" value="1"/>
</dbReference>
<evidence type="ECO:0000256" key="9">
    <source>
        <dbReference type="ARBA" id="ARBA00023306"/>
    </source>
</evidence>
<dbReference type="AlphaFoldDB" id="A0A918RT40"/>
<evidence type="ECO:0000256" key="2">
    <source>
        <dbReference type="ARBA" id="ARBA00009638"/>
    </source>
</evidence>
<keyword evidence="3 10" id="KW-0132">Cell division</keyword>
<evidence type="ECO:0000313" key="12">
    <source>
        <dbReference type="EMBL" id="GHA10221.1"/>
    </source>
</evidence>
<dbReference type="EMBL" id="BMXA01000003">
    <property type="protein sequence ID" value="GHA10221.1"/>
    <property type="molecule type" value="Genomic_DNA"/>
</dbReference>
<dbReference type="HAMAP" id="MF_00321">
    <property type="entry name" value="GTPase_EngB"/>
    <property type="match status" value="1"/>
</dbReference>
<evidence type="ECO:0000256" key="5">
    <source>
        <dbReference type="ARBA" id="ARBA00022741"/>
    </source>
</evidence>
<comment type="function">
    <text evidence="10">Necessary for normal cell division and for the maintenance of normal septation.</text>
</comment>
<dbReference type="Pfam" id="PF01926">
    <property type="entry name" value="MMR_HSR1"/>
    <property type="match status" value="1"/>
</dbReference>
<protein>
    <recommendedName>
        <fullName evidence="10">Probable GTP-binding protein EngB</fullName>
    </recommendedName>
</protein>
<evidence type="ECO:0000256" key="10">
    <source>
        <dbReference type="HAMAP-Rule" id="MF_00321"/>
    </source>
</evidence>
<evidence type="ECO:0000313" key="13">
    <source>
        <dbReference type="Proteomes" id="UP000614811"/>
    </source>
</evidence>
<keyword evidence="6" id="KW-0460">Magnesium</keyword>
<dbReference type="Gene3D" id="3.40.50.300">
    <property type="entry name" value="P-loop containing nucleotide triphosphate hydrolases"/>
    <property type="match status" value="1"/>
</dbReference>
<dbReference type="PANTHER" id="PTHR11649">
    <property type="entry name" value="MSS1/TRME-RELATED GTP-BINDING PROTEIN"/>
    <property type="match status" value="1"/>
</dbReference>
<proteinExistence type="inferred from homology"/>
<comment type="cofactor">
    <cofactor evidence="1">
        <name>Mg(2+)</name>
        <dbReference type="ChEBI" id="CHEBI:18420"/>
    </cofactor>
</comment>
<reference evidence="12" key="2">
    <citation type="submission" date="2020-09" db="EMBL/GenBank/DDBJ databases">
        <authorList>
            <person name="Sun Q."/>
            <person name="Kim S."/>
        </authorList>
    </citation>
    <scope>NUCLEOTIDE SEQUENCE</scope>
    <source>
        <strain evidence="12">KCTC 12711</strain>
    </source>
</reference>
<evidence type="ECO:0000256" key="3">
    <source>
        <dbReference type="ARBA" id="ARBA00022618"/>
    </source>
</evidence>
<dbReference type="InterPro" id="IPR019987">
    <property type="entry name" value="GTP-bd_ribosome_bio_YsxC"/>
</dbReference>
<dbReference type="PANTHER" id="PTHR11649:SF13">
    <property type="entry name" value="ENGB-TYPE G DOMAIN-CONTAINING PROTEIN"/>
    <property type="match status" value="1"/>
</dbReference>
<keyword evidence="8 10" id="KW-0717">Septation</keyword>
<evidence type="ECO:0000256" key="6">
    <source>
        <dbReference type="ARBA" id="ARBA00022842"/>
    </source>
</evidence>
<keyword evidence="7 10" id="KW-0342">GTP-binding</keyword>
<dbReference type="NCBIfam" id="TIGR03598">
    <property type="entry name" value="GTPase_YsxC"/>
    <property type="match status" value="1"/>
</dbReference>
<evidence type="ECO:0000256" key="7">
    <source>
        <dbReference type="ARBA" id="ARBA00023134"/>
    </source>
</evidence>
<comment type="similarity">
    <text evidence="2 10">Belongs to the TRAFAC class TrmE-Era-EngA-EngB-Septin-like GTPase superfamily. EngB GTPase family.</text>
</comment>
<accession>A0A918RT40</accession>
<evidence type="ECO:0000256" key="8">
    <source>
        <dbReference type="ARBA" id="ARBA00023210"/>
    </source>
</evidence>
<keyword evidence="9 10" id="KW-0131">Cell cycle</keyword>
<feature type="domain" description="EngB-type G" evidence="11">
    <location>
        <begin position="30"/>
        <end position="204"/>
    </location>
</feature>
<dbReference type="GO" id="GO:0000917">
    <property type="term" value="P:division septum assembly"/>
    <property type="evidence" value="ECO:0007669"/>
    <property type="project" value="UniProtKB-KW"/>
</dbReference>
<keyword evidence="5 10" id="KW-0547">Nucleotide-binding</keyword>
<dbReference type="InterPro" id="IPR027417">
    <property type="entry name" value="P-loop_NTPase"/>
</dbReference>